<proteinExistence type="predicted"/>
<dbReference type="Proteomes" id="UP001169760">
    <property type="component" value="Unassembled WGS sequence"/>
</dbReference>
<comment type="caution">
    <text evidence="3">The sequence shown here is derived from an EMBL/GenBank/DDBJ whole genome shotgun (WGS) entry which is preliminary data.</text>
</comment>
<feature type="domain" description="VWFA" evidence="2">
    <location>
        <begin position="128"/>
        <end position="310"/>
    </location>
</feature>
<dbReference type="SUPFAM" id="SSF53300">
    <property type="entry name" value="vWA-like"/>
    <property type="match status" value="1"/>
</dbReference>
<evidence type="ECO:0000313" key="3">
    <source>
        <dbReference type="EMBL" id="MDO6423194.1"/>
    </source>
</evidence>
<dbReference type="PANTHER" id="PTHR10579">
    <property type="entry name" value="CALCIUM-ACTIVATED CHLORIDE CHANNEL REGULATOR"/>
    <property type="match status" value="1"/>
</dbReference>
<feature type="chain" id="PRO_5043454321" evidence="1">
    <location>
        <begin position="23"/>
        <end position="592"/>
    </location>
</feature>
<keyword evidence="1" id="KW-0732">Signal</keyword>
<gene>
    <name evidence="3" type="ORF">Q4521_11975</name>
</gene>
<dbReference type="InterPro" id="IPR051266">
    <property type="entry name" value="CLCR"/>
</dbReference>
<organism evidence="3 4">
    <name type="scientific">Saccharophagus degradans</name>
    <dbReference type="NCBI Taxonomy" id="86304"/>
    <lineage>
        <taxon>Bacteria</taxon>
        <taxon>Pseudomonadati</taxon>
        <taxon>Pseudomonadota</taxon>
        <taxon>Gammaproteobacteria</taxon>
        <taxon>Cellvibrionales</taxon>
        <taxon>Cellvibrionaceae</taxon>
        <taxon>Saccharophagus</taxon>
    </lineage>
</organism>
<accession>A0AAW7X6J2</accession>
<protein>
    <submittedName>
        <fullName evidence="3">VWA domain-containing protein</fullName>
    </submittedName>
</protein>
<dbReference type="PROSITE" id="PS50234">
    <property type="entry name" value="VWFA"/>
    <property type="match status" value="1"/>
</dbReference>
<dbReference type="InterPro" id="IPR002035">
    <property type="entry name" value="VWF_A"/>
</dbReference>
<dbReference type="SMART" id="SM00327">
    <property type="entry name" value="VWA"/>
    <property type="match status" value="1"/>
</dbReference>
<dbReference type="EMBL" id="JAUOPB010000008">
    <property type="protein sequence ID" value="MDO6423194.1"/>
    <property type="molecule type" value="Genomic_DNA"/>
</dbReference>
<dbReference type="RefSeq" id="WP_303492936.1">
    <property type="nucleotide sequence ID" value="NZ_JAUOPB010000008.1"/>
</dbReference>
<dbReference type="AlphaFoldDB" id="A0AAW7X6J2"/>
<dbReference type="PANTHER" id="PTHR10579:SF43">
    <property type="entry name" value="ZINC FINGER (C3HC4-TYPE RING FINGER) FAMILY PROTEIN"/>
    <property type="match status" value="1"/>
</dbReference>
<sequence>MLLIRKFAAIILTVFAAVSAFAQDEESSLEEVVVTGIRATAGGAQDIDFFRGEVEQARIPHPNTFTAEGLLSQHNIIFPLSTPCDQLFCLSSDYIEADLVAQPEAKILVGLGFNTNLNQQKWRRDPINLVAVVDKSGSMNGLPLDIVRESLLAIADQLNGDDQLTIVLYGSQTHVYMPSVKLTKKNKRAVKKSIKSIASSGSTYMEAGLKLGYKVAAETAQSFNGSTRVMLFTDERPNVGNVKPEGFMGLAQAGSINGIGLTTIGVGRQFGADLATKISSVRGGNLFFVQSVVDARKILDASFDFMVSELAYDMKITITPHSGYSIAGIYGVPGALLGWQQDRNVTITVPTIFLSENGGGIFFSLAKNQNSVHLPAPSLEEGESMAQVKLTYREKTNGPLQSDELAVKANAMLPSEGMKLGRALIDEFTALHYATTEHYMNNNQQEAYSVLHAVKSKLVNEHADVLASEIQLVSALERRFAFLSGNSVDSEGAPKYVGLWGAWKITNVRGGVTLKRGDVVKFNPESEFEVFSGSDGEMRRTEYEDYKVNEAQIYLEDSRLTFDYRFTKNKLHLLHRPTGVKIYLEKVVESDV</sequence>
<evidence type="ECO:0000313" key="4">
    <source>
        <dbReference type="Proteomes" id="UP001169760"/>
    </source>
</evidence>
<dbReference type="Pfam" id="PF00092">
    <property type="entry name" value="VWA"/>
    <property type="match status" value="1"/>
</dbReference>
<evidence type="ECO:0000259" key="2">
    <source>
        <dbReference type="PROSITE" id="PS50234"/>
    </source>
</evidence>
<evidence type="ECO:0000256" key="1">
    <source>
        <dbReference type="SAM" id="SignalP"/>
    </source>
</evidence>
<dbReference type="Gene3D" id="3.40.50.410">
    <property type="entry name" value="von Willebrand factor, type A domain"/>
    <property type="match status" value="1"/>
</dbReference>
<name>A0AAW7X6J2_9GAMM</name>
<feature type="signal peptide" evidence="1">
    <location>
        <begin position="1"/>
        <end position="22"/>
    </location>
</feature>
<dbReference type="InterPro" id="IPR036465">
    <property type="entry name" value="vWFA_dom_sf"/>
</dbReference>
<reference evidence="3" key="1">
    <citation type="submission" date="2023-07" db="EMBL/GenBank/DDBJ databases">
        <title>Genome content predicts the carbon catabolic preferences of heterotrophic bacteria.</title>
        <authorList>
            <person name="Gralka M."/>
        </authorList>
    </citation>
    <scope>NUCLEOTIDE SEQUENCE</scope>
    <source>
        <strain evidence="3">I3M17_2</strain>
    </source>
</reference>